<dbReference type="RefSeq" id="XP_002427139.1">
    <property type="nucleotide sequence ID" value="XM_002427094.1"/>
</dbReference>
<dbReference type="FunCoup" id="E0VLZ5">
    <property type="interactions" value="1915"/>
</dbReference>
<dbReference type="EMBL" id="AAZO01003451">
    <property type="status" value="NOT_ANNOTATED_CDS"/>
    <property type="molecule type" value="Genomic_DNA"/>
</dbReference>
<dbReference type="InParanoid" id="E0VLZ5"/>
<name>E0VLZ5_PEDHC</name>
<comment type="subunit">
    <text evidence="1">Interacts with PEX19.</text>
</comment>
<dbReference type="InterPro" id="IPR006966">
    <property type="entry name" value="Peroxin-3"/>
</dbReference>
<dbReference type="HOGENOM" id="CLU_041367_2_0_1"/>
<dbReference type="GO" id="GO:0005778">
    <property type="term" value="C:peroxisomal membrane"/>
    <property type="evidence" value="ECO:0007669"/>
    <property type="project" value="InterPro"/>
</dbReference>
<evidence type="ECO:0000313" key="8">
    <source>
        <dbReference type="Proteomes" id="UP000009046"/>
    </source>
</evidence>
<evidence type="ECO:0000256" key="4">
    <source>
        <dbReference type="ARBA" id="ARBA00025338"/>
    </source>
</evidence>
<organism>
    <name type="scientific">Pediculus humanus subsp. corporis</name>
    <name type="common">Body louse</name>
    <dbReference type="NCBI Taxonomy" id="121224"/>
    <lineage>
        <taxon>Eukaryota</taxon>
        <taxon>Metazoa</taxon>
        <taxon>Ecdysozoa</taxon>
        <taxon>Arthropoda</taxon>
        <taxon>Hexapoda</taxon>
        <taxon>Insecta</taxon>
        <taxon>Pterygota</taxon>
        <taxon>Neoptera</taxon>
        <taxon>Paraneoptera</taxon>
        <taxon>Psocodea</taxon>
        <taxon>Troctomorpha</taxon>
        <taxon>Phthiraptera</taxon>
        <taxon>Anoplura</taxon>
        <taxon>Pediculidae</taxon>
        <taxon>Pediculus</taxon>
    </lineage>
</organism>
<dbReference type="PANTHER" id="PTHR28080">
    <property type="entry name" value="PEROXISOMAL BIOGENESIS FACTOR 3"/>
    <property type="match status" value="1"/>
</dbReference>
<dbReference type="Pfam" id="PF04882">
    <property type="entry name" value="Peroxin-3"/>
    <property type="match status" value="3"/>
</dbReference>
<keyword evidence="8" id="KW-1185">Reference proteome</keyword>
<dbReference type="PANTHER" id="PTHR28080:SF1">
    <property type="entry name" value="PEROXISOMAL BIOGENESIS FACTOR 3"/>
    <property type="match status" value="1"/>
</dbReference>
<dbReference type="OrthoDB" id="45930at2759"/>
<dbReference type="AlphaFoldDB" id="E0VLZ5"/>
<accession>E0VLZ5</accession>
<proteinExistence type="predicted"/>
<dbReference type="KEGG" id="phu:Phum_PHUM297990"/>
<dbReference type="GO" id="GO:0045046">
    <property type="term" value="P:protein import into peroxisome membrane"/>
    <property type="evidence" value="ECO:0007669"/>
    <property type="project" value="TreeGrafter"/>
</dbReference>
<reference evidence="7" key="3">
    <citation type="submission" date="2021-02" db="UniProtKB">
        <authorList>
            <consortium name="EnsemblMetazoa"/>
        </authorList>
    </citation>
    <scope>IDENTIFICATION</scope>
    <source>
        <strain evidence="7">USDA</strain>
    </source>
</reference>
<reference evidence="6" key="2">
    <citation type="submission" date="2007-04" db="EMBL/GenBank/DDBJ databases">
        <title>The genome of the human body louse.</title>
        <authorList>
            <consortium name="The Human Body Louse Genome Consortium"/>
            <person name="Kirkness E."/>
            <person name="Walenz B."/>
            <person name="Hass B."/>
            <person name="Bruggner R."/>
            <person name="Strausberg R."/>
        </authorList>
    </citation>
    <scope>NUCLEOTIDE SEQUENCE</scope>
    <source>
        <strain evidence="6">USDA</strain>
    </source>
</reference>
<gene>
    <name evidence="7" type="primary">8229773</name>
    <name evidence="6" type="ORF">Phum_PHUM297990</name>
</gene>
<dbReference type="GO" id="GO:0030674">
    <property type="term" value="F:protein-macromolecule adaptor activity"/>
    <property type="evidence" value="ECO:0007669"/>
    <property type="project" value="TreeGrafter"/>
</dbReference>
<evidence type="ECO:0000313" key="7">
    <source>
        <dbReference type="EnsemblMetazoa" id="PHUM297990-PA"/>
    </source>
</evidence>
<evidence type="ECO:0000256" key="1">
    <source>
        <dbReference type="ARBA" id="ARBA00011494"/>
    </source>
</evidence>
<comment type="function">
    <text evidence="4">Involved in peroxisome biosynthesis and integrity. Assembles membrane vesicles before the matrix proteins are translocated. As a docking factor for PEX19, is necessary for the import of peroxisomal membrane proteins in the peroxisomes.</text>
</comment>
<dbReference type="GeneID" id="8229773"/>
<evidence type="ECO:0000313" key="6">
    <source>
        <dbReference type="EMBL" id="EEB14401.1"/>
    </source>
</evidence>
<evidence type="ECO:0000256" key="5">
    <source>
        <dbReference type="ARBA" id="ARBA00029630"/>
    </source>
</evidence>
<dbReference type="Proteomes" id="UP000009046">
    <property type="component" value="Unassembled WGS sequence"/>
</dbReference>
<evidence type="ECO:0000256" key="3">
    <source>
        <dbReference type="ARBA" id="ARBA00022593"/>
    </source>
</evidence>
<evidence type="ECO:0000256" key="2">
    <source>
        <dbReference type="ARBA" id="ARBA00014294"/>
    </source>
</evidence>
<dbReference type="OMA" id="HRGWKDL"/>
<dbReference type="EnsemblMetazoa" id="PHUM297990-RA">
    <property type="protein sequence ID" value="PHUM297990-PA"/>
    <property type="gene ID" value="PHUM297990"/>
</dbReference>
<dbReference type="EMBL" id="DS235283">
    <property type="protein sequence ID" value="EEB14401.1"/>
    <property type="molecule type" value="Genomic_DNA"/>
</dbReference>
<reference evidence="6" key="1">
    <citation type="submission" date="2007-04" db="EMBL/GenBank/DDBJ databases">
        <title>Annotation of Pediculus humanus corporis strain USDA.</title>
        <authorList>
            <person name="Kirkness E."/>
            <person name="Hannick L."/>
            <person name="Hass B."/>
            <person name="Bruggner R."/>
            <person name="Lawson D."/>
            <person name="Bidwell S."/>
            <person name="Joardar V."/>
            <person name="Caler E."/>
            <person name="Walenz B."/>
            <person name="Inman J."/>
            <person name="Schobel S."/>
            <person name="Galinsky K."/>
            <person name="Amedeo P."/>
            <person name="Strausberg R."/>
        </authorList>
    </citation>
    <scope>NUCLEOTIDE SEQUENCE</scope>
    <source>
        <strain evidence="6">USDA</strain>
    </source>
</reference>
<dbReference type="STRING" id="121224.E0VLZ5"/>
<keyword evidence="3" id="KW-0962">Peroxisome biogenesis</keyword>
<sequence length="370" mass="42724">MFTRFKNFFSRHRNKFITGGILVGGVVLFSKYAQKVKEWQEKEAKEFLERARKQQHYDSIEKTCNLTAMTLASTLKEVIIKLIKSEELIQKLQSGVKNRVELWEELKILAFSKLVILLYAQAILTVTLRIQLNLIGGYMFRYTTDDSEENKITSNMQEKYLGLCQFFIEEGIHKLCDVIKEKVKVVLEKKSLKEKLSLKDIEQIFWAVQTSISNDDRDPCKSLPDYVLPNDLRRILYVPDLSVFDNIIVETHDILESEEIIHLIKSCISHGFCYVTDKISQYYKENDSLKQKTDFANPVPTTSSSLDANYVLNLNAVTIPMAKIIPLVNGFVQNQTKKDDVPHAWIQQLILMDSLKVMGANIYETFSSKK</sequence>
<protein>
    <recommendedName>
        <fullName evidence="2">Peroxisomal biogenesis factor 3</fullName>
    </recommendedName>
    <alternativeName>
        <fullName evidence="5">Peroxisomal assembly protein PEX3</fullName>
    </alternativeName>
</protein>
<dbReference type="eggNOG" id="KOG4444">
    <property type="taxonomic scope" value="Eukaryota"/>
</dbReference>
<dbReference type="CTD" id="8229773"/>
<dbReference type="VEuPathDB" id="VectorBase:PHUM297990"/>